<dbReference type="GeneID" id="17320875"/>
<organism evidence="2 3">
    <name type="scientific">Chondrus crispus</name>
    <name type="common">Carrageen Irish moss</name>
    <name type="synonym">Polymorpha crispa</name>
    <dbReference type="NCBI Taxonomy" id="2769"/>
    <lineage>
        <taxon>Eukaryota</taxon>
        <taxon>Rhodophyta</taxon>
        <taxon>Florideophyceae</taxon>
        <taxon>Rhodymeniophycidae</taxon>
        <taxon>Gigartinales</taxon>
        <taxon>Gigartinaceae</taxon>
        <taxon>Chondrus</taxon>
    </lineage>
</organism>
<evidence type="ECO:0000313" key="3">
    <source>
        <dbReference type="Proteomes" id="UP000012073"/>
    </source>
</evidence>
<dbReference type="Gramene" id="CDF33359">
    <property type="protein sequence ID" value="CDF33359"/>
    <property type="gene ID" value="CHC_T00001946001"/>
</dbReference>
<reference evidence="3" key="1">
    <citation type="journal article" date="2013" name="Proc. Natl. Acad. Sci. U.S.A.">
        <title>Genome structure and metabolic features in the red seaweed Chondrus crispus shed light on evolution of the Archaeplastida.</title>
        <authorList>
            <person name="Collen J."/>
            <person name="Porcel B."/>
            <person name="Carre W."/>
            <person name="Ball S.G."/>
            <person name="Chaparro C."/>
            <person name="Tonon T."/>
            <person name="Barbeyron T."/>
            <person name="Michel G."/>
            <person name="Noel B."/>
            <person name="Valentin K."/>
            <person name="Elias M."/>
            <person name="Artiguenave F."/>
            <person name="Arun A."/>
            <person name="Aury J.M."/>
            <person name="Barbosa-Neto J.F."/>
            <person name="Bothwell J.H."/>
            <person name="Bouget F.Y."/>
            <person name="Brillet L."/>
            <person name="Cabello-Hurtado F."/>
            <person name="Capella-Gutierrez S."/>
            <person name="Charrier B."/>
            <person name="Cladiere L."/>
            <person name="Cock J.M."/>
            <person name="Coelho S.M."/>
            <person name="Colleoni C."/>
            <person name="Czjzek M."/>
            <person name="Da Silva C."/>
            <person name="Delage L."/>
            <person name="Denoeud F."/>
            <person name="Deschamps P."/>
            <person name="Dittami S.M."/>
            <person name="Gabaldon T."/>
            <person name="Gachon C.M."/>
            <person name="Groisillier A."/>
            <person name="Herve C."/>
            <person name="Jabbari K."/>
            <person name="Katinka M."/>
            <person name="Kloareg B."/>
            <person name="Kowalczyk N."/>
            <person name="Labadie K."/>
            <person name="Leblanc C."/>
            <person name="Lopez P.J."/>
            <person name="McLachlan D.H."/>
            <person name="Meslet-Cladiere L."/>
            <person name="Moustafa A."/>
            <person name="Nehr Z."/>
            <person name="Nyvall Collen P."/>
            <person name="Panaud O."/>
            <person name="Partensky F."/>
            <person name="Poulain J."/>
            <person name="Rensing S.A."/>
            <person name="Rousvoal S."/>
            <person name="Samson G."/>
            <person name="Symeonidi A."/>
            <person name="Weissenbach J."/>
            <person name="Zambounis A."/>
            <person name="Wincker P."/>
            <person name="Boyen C."/>
        </authorList>
    </citation>
    <scope>NUCLEOTIDE SEQUENCE [LARGE SCALE GENOMIC DNA]</scope>
    <source>
        <strain evidence="3">cv. Stackhouse</strain>
    </source>
</reference>
<proteinExistence type="predicted"/>
<gene>
    <name evidence="2" type="ORF">CHC_T00001946001</name>
</gene>
<dbReference type="Proteomes" id="UP000012073">
    <property type="component" value="Unassembled WGS sequence"/>
</dbReference>
<feature type="region of interest" description="Disordered" evidence="1">
    <location>
        <begin position="213"/>
        <end position="285"/>
    </location>
</feature>
<sequence>MTNVSKPSSTSDGTVRQTIITNLEAPRLEGVATKYFTAFLKKRDLYEKQLAEKNREPGVHITPTSYRASIDDSYLRIFLTAKWIKAESLEAISEEQIRECVKEKASYKLEEYELDRIDNLVKDVKMDMSLKEAEDRVWSLHLRYLEVLEAAGLADLPTRKPHIAIKHILKRIKPFRLRSRIRSILQWRKGEDFGKKDFGAFMRVLAEQAKTLEMEQVSREQQMASSSDSDRSSEESSGKHDKRHRVTKKGKKSRRGRRGDAKRGVSSGQDKHPKDSLSSTESKKRRSFAPKCFNPACDGYHFIDDCPISSEEQRRRYKDEYRARKQRKMRFDTGSGSADRQIGQRKGSVRRIGADAIDPHSSLFSATFIDSAVESVIMADQGSDGNIMPPAVFDMIAEAASNLHVASLVPPHTYSFVDQDRGLTCRRSMTADVHLRIRHGVKLVLRNITWKVSDQPAECVIIGREVLQAIGCDNKAMLQARATSTMAS</sequence>
<feature type="compositionally biased region" description="Basic and acidic residues" evidence="1">
    <location>
        <begin position="258"/>
        <end position="275"/>
    </location>
</feature>
<dbReference type="OMA" id="CEQDATM"/>
<dbReference type="KEGG" id="ccp:CHC_T00001946001"/>
<dbReference type="OrthoDB" id="126052at2759"/>
<dbReference type="RefSeq" id="XP_005713162.1">
    <property type="nucleotide sequence ID" value="XM_005713105.1"/>
</dbReference>
<feature type="compositionally biased region" description="Basic residues" evidence="1">
    <location>
        <begin position="240"/>
        <end position="257"/>
    </location>
</feature>
<protein>
    <submittedName>
        <fullName evidence="2">Uncharacterized protein</fullName>
    </submittedName>
</protein>
<feature type="region of interest" description="Disordered" evidence="1">
    <location>
        <begin position="321"/>
        <end position="347"/>
    </location>
</feature>
<dbReference type="EMBL" id="HG001642">
    <property type="protein sequence ID" value="CDF33359.1"/>
    <property type="molecule type" value="Genomic_DNA"/>
</dbReference>
<feature type="compositionally biased region" description="Basic and acidic residues" evidence="1">
    <location>
        <begin position="228"/>
        <end position="239"/>
    </location>
</feature>
<name>R7Q5R6_CHOCR</name>
<evidence type="ECO:0000313" key="2">
    <source>
        <dbReference type="EMBL" id="CDF33359.1"/>
    </source>
</evidence>
<dbReference type="AlphaFoldDB" id="R7Q5R6"/>
<evidence type="ECO:0000256" key="1">
    <source>
        <dbReference type="SAM" id="MobiDB-lite"/>
    </source>
</evidence>
<accession>R7Q5R6</accession>
<keyword evidence="3" id="KW-1185">Reference proteome</keyword>